<dbReference type="NCBIfam" id="TIGR00847">
    <property type="entry name" value="ccoS"/>
    <property type="match status" value="1"/>
</dbReference>
<keyword evidence="3" id="KW-1185">Reference proteome</keyword>
<dbReference type="Proteomes" id="UP000295260">
    <property type="component" value="Unassembled WGS sequence"/>
</dbReference>
<protein>
    <submittedName>
        <fullName evidence="2">Cbb3-type cytochrome oxidase maturation protein</fullName>
    </submittedName>
</protein>
<evidence type="ECO:0000256" key="1">
    <source>
        <dbReference type="SAM" id="Phobius"/>
    </source>
</evidence>
<evidence type="ECO:0000313" key="3">
    <source>
        <dbReference type="Proteomes" id="UP000295260"/>
    </source>
</evidence>
<keyword evidence="1" id="KW-0472">Membrane</keyword>
<dbReference type="AlphaFoldDB" id="A0A4R6QJ63"/>
<reference evidence="2 3" key="1">
    <citation type="submission" date="2019-03" db="EMBL/GenBank/DDBJ databases">
        <title>Genomic Encyclopedia of Archaeal and Bacterial Type Strains, Phase II (KMG-II): from individual species to whole genera.</title>
        <authorList>
            <person name="Goeker M."/>
        </authorList>
    </citation>
    <scope>NUCLEOTIDE SEQUENCE [LARGE SCALE GENOMIC DNA]</scope>
    <source>
        <strain evidence="2 3">DSM 25687</strain>
    </source>
</reference>
<name>A0A4R6QJ63_9FLAO</name>
<gene>
    <name evidence="2" type="ORF">BC748_0122</name>
</gene>
<dbReference type="Pfam" id="PF03597">
    <property type="entry name" value="FixS"/>
    <property type="match status" value="1"/>
</dbReference>
<dbReference type="PANTHER" id="PTHR41532:SF1">
    <property type="entry name" value="FIXS PROTEIN"/>
    <property type="match status" value="1"/>
</dbReference>
<comment type="caution">
    <text evidence="2">The sequence shown here is derived from an EMBL/GenBank/DDBJ whole genome shotgun (WGS) entry which is preliminary data.</text>
</comment>
<dbReference type="PANTHER" id="PTHR41532">
    <property type="entry name" value="FIXS PROTEIN"/>
    <property type="match status" value="1"/>
</dbReference>
<keyword evidence="1" id="KW-1133">Transmembrane helix</keyword>
<keyword evidence="1" id="KW-0812">Transmembrane</keyword>
<evidence type="ECO:0000313" key="2">
    <source>
        <dbReference type="EMBL" id="TDP61708.1"/>
    </source>
</evidence>
<dbReference type="EMBL" id="SNXR01000002">
    <property type="protein sequence ID" value="TDP61708.1"/>
    <property type="molecule type" value="Genomic_DNA"/>
</dbReference>
<accession>A0A4R6QJ63</accession>
<organism evidence="2 3">
    <name type="scientific">Flavobacterium dankookense</name>
    <dbReference type="NCBI Taxonomy" id="706186"/>
    <lineage>
        <taxon>Bacteria</taxon>
        <taxon>Pseudomonadati</taxon>
        <taxon>Bacteroidota</taxon>
        <taxon>Flavobacteriia</taxon>
        <taxon>Flavobacteriales</taxon>
        <taxon>Flavobacteriaceae</taxon>
        <taxon>Flavobacterium</taxon>
    </lineage>
</organism>
<dbReference type="OrthoDB" id="9802763at2"/>
<feature type="transmembrane region" description="Helical" evidence="1">
    <location>
        <begin position="6"/>
        <end position="26"/>
    </location>
</feature>
<dbReference type="InterPro" id="IPR004714">
    <property type="entry name" value="Cyt_oxidase_maturation_cbb3"/>
</dbReference>
<dbReference type="RefSeq" id="WP_133531518.1">
    <property type="nucleotide sequence ID" value="NZ_SNXR01000002.1"/>
</dbReference>
<proteinExistence type="predicted"/>
<sequence>MSVIYLLISISIIVAVCFFVAFIWAVKNGQYDDDYTPSVRMLFDDELKKVKPKSKRITKEKQI</sequence>